<feature type="compositionally biased region" description="Polar residues" evidence="1">
    <location>
        <begin position="51"/>
        <end position="65"/>
    </location>
</feature>
<dbReference type="AlphaFoldDB" id="A0A0D0B8V0"/>
<organism evidence="2 3">
    <name type="scientific">Collybiopsis luxurians FD-317 M1</name>
    <dbReference type="NCBI Taxonomy" id="944289"/>
    <lineage>
        <taxon>Eukaryota</taxon>
        <taxon>Fungi</taxon>
        <taxon>Dikarya</taxon>
        <taxon>Basidiomycota</taxon>
        <taxon>Agaricomycotina</taxon>
        <taxon>Agaricomycetes</taxon>
        <taxon>Agaricomycetidae</taxon>
        <taxon>Agaricales</taxon>
        <taxon>Marasmiineae</taxon>
        <taxon>Omphalotaceae</taxon>
        <taxon>Collybiopsis</taxon>
        <taxon>Collybiopsis luxurians</taxon>
    </lineage>
</organism>
<gene>
    <name evidence="2" type="ORF">GYMLUDRAFT_439664</name>
</gene>
<reference evidence="2 3" key="1">
    <citation type="submission" date="2014-04" db="EMBL/GenBank/DDBJ databases">
        <title>Evolutionary Origins and Diversification of the Mycorrhizal Mutualists.</title>
        <authorList>
            <consortium name="DOE Joint Genome Institute"/>
            <consortium name="Mycorrhizal Genomics Consortium"/>
            <person name="Kohler A."/>
            <person name="Kuo A."/>
            <person name="Nagy L.G."/>
            <person name="Floudas D."/>
            <person name="Copeland A."/>
            <person name="Barry K.W."/>
            <person name="Cichocki N."/>
            <person name="Veneault-Fourrey C."/>
            <person name="LaButti K."/>
            <person name="Lindquist E.A."/>
            <person name="Lipzen A."/>
            <person name="Lundell T."/>
            <person name="Morin E."/>
            <person name="Murat C."/>
            <person name="Riley R."/>
            <person name="Ohm R."/>
            <person name="Sun H."/>
            <person name="Tunlid A."/>
            <person name="Henrissat B."/>
            <person name="Grigoriev I.V."/>
            <person name="Hibbett D.S."/>
            <person name="Martin F."/>
        </authorList>
    </citation>
    <scope>NUCLEOTIDE SEQUENCE [LARGE SCALE GENOMIC DNA]</scope>
    <source>
        <strain evidence="2 3">FD-317 M1</strain>
    </source>
</reference>
<dbReference type="HOGENOM" id="CLU_085435_0_0_1"/>
<dbReference type="EMBL" id="KN834895">
    <property type="protein sequence ID" value="KIK50576.1"/>
    <property type="molecule type" value="Genomic_DNA"/>
</dbReference>
<protein>
    <submittedName>
        <fullName evidence="2">Uncharacterized protein</fullName>
    </submittedName>
</protein>
<evidence type="ECO:0000313" key="3">
    <source>
        <dbReference type="Proteomes" id="UP000053593"/>
    </source>
</evidence>
<feature type="region of interest" description="Disordered" evidence="1">
    <location>
        <begin position="1"/>
        <end position="81"/>
    </location>
</feature>
<proteinExistence type="predicted"/>
<feature type="compositionally biased region" description="Basic and acidic residues" evidence="1">
    <location>
        <begin position="18"/>
        <end position="31"/>
    </location>
</feature>
<evidence type="ECO:0000313" key="2">
    <source>
        <dbReference type="EMBL" id="KIK50576.1"/>
    </source>
</evidence>
<sequence length="284" mass="31571">MANKSNPASTTPNRKRDRVREFFKFSRERSKSPAPSYASTGMKFQAATAMGAQSQDGNEPASTDPASAIAKVGGTGEVQSQVQPNTIIGDDTNAGHGNIAAKKDISNQPYPVLSKILTAEDIDNEPKLSSVRKASLEIWKTLHKLTEVIEPLLDGTPFKGPVSLFNAISKAAEMALDNMEQMEKLSEDITDYLRIINTALLKGIEEDQCKRFAGLLVKEATTLYNMQHRNILKQSFNGAEMKSQVQSMVEKMKTERDKLQVWFSFGDTILDLLKLGDRYFWTYP</sequence>
<dbReference type="OrthoDB" id="3065087at2759"/>
<evidence type="ECO:0000256" key="1">
    <source>
        <dbReference type="SAM" id="MobiDB-lite"/>
    </source>
</evidence>
<keyword evidence="3" id="KW-1185">Reference proteome</keyword>
<name>A0A0D0B8V0_9AGAR</name>
<feature type="compositionally biased region" description="Polar residues" evidence="1">
    <location>
        <begin position="1"/>
        <end position="12"/>
    </location>
</feature>
<dbReference type="Proteomes" id="UP000053593">
    <property type="component" value="Unassembled WGS sequence"/>
</dbReference>
<accession>A0A0D0B8V0</accession>